<accession>A0A1G6SC86</accession>
<dbReference type="EMBL" id="FMZM01000006">
    <property type="protein sequence ID" value="SDD14479.1"/>
    <property type="molecule type" value="Genomic_DNA"/>
</dbReference>
<dbReference type="Proteomes" id="UP000199034">
    <property type="component" value="Unassembled WGS sequence"/>
</dbReference>
<evidence type="ECO:0000313" key="2">
    <source>
        <dbReference type="EMBL" id="SDD14479.1"/>
    </source>
</evidence>
<feature type="signal peptide" evidence="1">
    <location>
        <begin position="1"/>
        <end position="24"/>
    </location>
</feature>
<protein>
    <submittedName>
        <fullName evidence="2">Uncharacterized protein</fullName>
    </submittedName>
</protein>
<reference evidence="2 3" key="1">
    <citation type="submission" date="2016-10" db="EMBL/GenBank/DDBJ databases">
        <authorList>
            <person name="de Groot N.N."/>
        </authorList>
    </citation>
    <scope>NUCLEOTIDE SEQUENCE [LARGE SCALE GENOMIC DNA]</scope>
    <source>
        <strain evidence="2 3">CGMCC 4.6858</strain>
    </source>
</reference>
<keyword evidence="3" id="KW-1185">Reference proteome</keyword>
<dbReference type="RefSeq" id="WP_090855961.1">
    <property type="nucleotide sequence ID" value="NZ_FMZM01000006.1"/>
</dbReference>
<gene>
    <name evidence="2" type="ORF">SAMN05421872_10699</name>
</gene>
<evidence type="ECO:0000256" key="1">
    <source>
        <dbReference type="SAM" id="SignalP"/>
    </source>
</evidence>
<evidence type="ECO:0000313" key="3">
    <source>
        <dbReference type="Proteomes" id="UP000199034"/>
    </source>
</evidence>
<dbReference type="PROSITE" id="PS51257">
    <property type="entry name" value="PROKAR_LIPOPROTEIN"/>
    <property type="match status" value="1"/>
</dbReference>
<name>A0A1G6SC86_9ACTN</name>
<proteinExistence type="predicted"/>
<sequence length="186" mass="19029">MSKLGHVLATLPTLVLLAAVAACAGTSGPAASDPTPAAAPTADDAARAFVAYAGGDGAGTDVPWGDSVRFSIAGEQVAQLSPDFAARREGWVRCPGAVTEYEGRRCPVSGLNPVRALIQEGGQPRLETDAPETVGCSTYRLPWEGAGTVWIRPDEDHRDCVTDFAIAVATDGDGAIVAVDLALSGP</sequence>
<keyword evidence="1" id="KW-0732">Signal</keyword>
<dbReference type="OrthoDB" id="3787923at2"/>
<feature type="chain" id="PRO_5039560137" evidence="1">
    <location>
        <begin position="25"/>
        <end position="186"/>
    </location>
</feature>
<dbReference type="AlphaFoldDB" id="A0A1G6SC86"/>
<dbReference type="STRING" id="1045774.SAMN05421872_10699"/>
<organism evidence="2 3">
    <name type="scientific">Nocardioides lianchengensis</name>
    <dbReference type="NCBI Taxonomy" id="1045774"/>
    <lineage>
        <taxon>Bacteria</taxon>
        <taxon>Bacillati</taxon>
        <taxon>Actinomycetota</taxon>
        <taxon>Actinomycetes</taxon>
        <taxon>Propionibacteriales</taxon>
        <taxon>Nocardioidaceae</taxon>
        <taxon>Nocardioides</taxon>
    </lineage>
</organism>